<dbReference type="InterPro" id="IPR005135">
    <property type="entry name" value="Endo/exonuclease/phosphatase"/>
</dbReference>
<feature type="region of interest" description="Disordered" evidence="1">
    <location>
        <begin position="13"/>
        <end position="40"/>
    </location>
</feature>
<dbReference type="GO" id="GO:0003824">
    <property type="term" value="F:catalytic activity"/>
    <property type="evidence" value="ECO:0007669"/>
    <property type="project" value="InterPro"/>
</dbReference>
<evidence type="ECO:0000313" key="4">
    <source>
        <dbReference type="WBParaSite" id="PSAMB.scaffold2807size33046.g19212.t1"/>
    </source>
</evidence>
<dbReference type="SUPFAM" id="SSF56219">
    <property type="entry name" value="DNase I-like"/>
    <property type="match status" value="1"/>
</dbReference>
<dbReference type="AlphaFoldDB" id="A0A914W105"/>
<keyword evidence="3" id="KW-1185">Reference proteome</keyword>
<proteinExistence type="predicted"/>
<dbReference type="InterPro" id="IPR036691">
    <property type="entry name" value="Endo/exonu/phosph_ase_sf"/>
</dbReference>
<dbReference type="Proteomes" id="UP000887566">
    <property type="component" value="Unplaced"/>
</dbReference>
<name>A0A914W105_9BILA</name>
<dbReference type="CDD" id="cd09076">
    <property type="entry name" value="L1-EN"/>
    <property type="match status" value="1"/>
</dbReference>
<organism evidence="3 4">
    <name type="scientific">Plectus sambesii</name>
    <dbReference type="NCBI Taxonomy" id="2011161"/>
    <lineage>
        <taxon>Eukaryota</taxon>
        <taxon>Metazoa</taxon>
        <taxon>Ecdysozoa</taxon>
        <taxon>Nematoda</taxon>
        <taxon>Chromadorea</taxon>
        <taxon>Plectida</taxon>
        <taxon>Plectina</taxon>
        <taxon>Plectoidea</taxon>
        <taxon>Plectidae</taxon>
        <taxon>Plectus</taxon>
    </lineage>
</organism>
<dbReference type="PANTHER" id="PTHR23227:SF83">
    <property type="entry name" value="ENDONUCLEASE_EXONUCLEASE_PHOSPHATASE DOMAIN-CONTAINING PROTEIN"/>
    <property type="match status" value="1"/>
</dbReference>
<dbReference type="PANTHER" id="PTHR23227">
    <property type="entry name" value="BUCENTAUR RELATED"/>
    <property type="match status" value="1"/>
</dbReference>
<protein>
    <submittedName>
        <fullName evidence="4">Endonuclease/exonuclease/phosphatase domain-containing protein</fullName>
    </submittedName>
</protein>
<evidence type="ECO:0000259" key="2">
    <source>
        <dbReference type="Pfam" id="PF03372"/>
    </source>
</evidence>
<dbReference type="Pfam" id="PF03372">
    <property type="entry name" value="Exo_endo_phos"/>
    <property type="match status" value="1"/>
</dbReference>
<evidence type="ECO:0000256" key="1">
    <source>
        <dbReference type="SAM" id="MobiDB-lite"/>
    </source>
</evidence>
<dbReference type="WBParaSite" id="PSAMB.scaffold2807size33046.g19212.t1">
    <property type="protein sequence ID" value="PSAMB.scaffold2807size33046.g19212.t1"/>
    <property type="gene ID" value="PSAMB.scaffold2807size33046.g19212"/>
</dbReference>
<evidence type="ECO:0000313" key="3">
    <source>
        <dbReference type="Proteomes" id="UP000887566"/>
    </source>
</evidence>
<dbReference type="Gene3D" id="3.60.10.10">
    <property type="entry name" value="Endonuclease/exonuclease/phosphatase"/>
    <property type="match status" value="1"/>
</dbReference>
<sequence length="459" mass="52037">MDYRSRLFLSHARASPGGDADRHRPTGPTSQQGLLAQTPERRRLKKSAGKQQIRLATLNIGTLKGRYRELAAMLKARRIDIAAIQETRWKGAKAYDIGEGYKLFYVGTNNDRNGVGLAVAEPYRDAIAEVQRFSDRLMKIVLITETRRLHLFSGYAPQTGCTNAQKEEFWTLLDDKTAEVPPEDIVIVAGDLNGHVGSDSDGYRCHGGRGYGTRNADGERILDYAEAHGLRLINTFFAKPAAHLRTYYSGGKDSQIDFVLTRRRDFRLALDAKIIPSESIGPQHRPLVVTMSIELPREKRNDRKNAARVKWWKLKEQTADVIANIDLPPINAANTAWATLANSVQTVASEMLGATKPGRRRIDRLTWLWTDEVQEKLRQKKKQYQQFLAAKTPENWKVYKEAWSAAKPAVTSARSAHFESLYQKLDTREGEKEIYRLARSRHQKTLDIEKFYGVDNENG</sequence>
<reference evidence="4" key="1">
    <citation type="submission" date="2022-11" db="UniProtKB">
        <authorList>
            <consortium name="WormBaseParasite"/>
        </authorList>
    </citation>
    <scope>IDENTIFICATION</scope>
</reference>
<accession>A0A914W105</accession>
<dbReference type="InterPro" id="IPR027124">
    <property type="entry name" value="Swc5/CFDP1/2"/>
</dbReference>
<feature type="domain" description="Endonuclease/exonuclease/phosphatase" evidence="2">
    <location>
        <begin position="56"/>
        <end position="268"/>
    </location>
</feature>